<gene>
    <name evidence="11" type="primary">thrH</name>
    <name evidence="11" type="ORF">MOX91_02130</name>
</gene>
<evidence type="ECO:0000256" key="2">
    <source>
        <dbReference type="ARBA" id="ARBA00005135"/>
    </source>
</evidence>
<proteinExistence type="predicted"/>
<comment type="catalytic activity">
    <reaction evidence="9">
        <text>O-phospho-L-serine + H2O = L-serine + phosphate</text>
        <dbReference type="Rhea" id="RHEA:21208"/>
        <dbReference type="ChEBI" id="CHEBI:15377"/>
        <dbReference type="ChEBI" id="CHEBI:33384"/>
        <dbReference type="ChEBI" id="CHEBI:43474"/>
        <dbReference type="ChEBI" id="CHEBI:57524"/>
        <dbReference type="EC" id="3.1.3.3"/>
    </reaction>
</comment>
<dbReference type="RefSeq" id="WP_370396430.1">
    <property type="nucleotide sequence ID" value="NZ_JALBUT010000002.1"/>
</dbReference>
<dbReference type="PANTHER" id="PTHR43344:SF2">
    <property type="entry name" value="PHOSPHOSERINE PHOSPHATASE"/>
    <property type="match status" value="1"/>
</dbReference>
<evidence type="ECO:0000256" key="6">
    <source>
        <dbReference type="ARBA" id="ARBA00022801"/>
    </source>
</evidence>
<evidence type="ECO:0000256" key="3">
    <source>
        <dbReference type="ARBA" id="ARBA00012640"/>
    </source>
</evidence>
<keyword evidence="8" id="KW-0718">Serine biosynthesis</keyword>
<organism evidence="11 12">
    <name type="scientific">Intestinicryptomonas porci</name>
    <dbReference type="NCBI Taxonomy" id="2926320"/>
    <lineage>
        <taxon>Bacteria</taxon>
        <taxon>Pseudomonadati</taxon>
        <taxon>Verrucomicrobiota</taxon>
        <taxon>Opitutia</taxon>
        <taxon>Opitutales</taxon>
        <taxon>Intestinicryptomonaceae</taxon>
        <taxon>Intestinicryptomonas</taxon>
    </lineage>
</organism>
<evidence type="ECO:0000256" key="9">
    <source>
        <dbReference type="ARBA" id="ARBA00048138"/>
    </source>
</evidence>
<sequence>MVIYTLDLEGVFIPEIWIAVAEKTGIEALKRTTRDEPDYDKLMRYRLDILDSHNIKIADIQNVIGQMEPLEGAREFLDWLKGEGRVVILSDTFEQFAKPLMAKLGYPSLFCHSLEIEDGGRISGYKLRISDQKRKSVEAFKSLNFNVVASGDSYNDLSMLRAADKAVLYRPTEKFAKENSDLPTAENYAQLKEKFTELSKNL</sequence>
<protein>
    <recommendedName>
        <fullName evidence="3">phosphoserine phosphatase</fullName>
        <ecNumber evidence="3">3.1.3.3</ecNumber>
    </recommendedName>
</protein>
<evidence type="ECO:0000256" key="5">
    <source>
        <dbReference type="ARBA" id="ARBA00022723"/>
    </source>
</evidence>
<evidence type="ECO:0000313" key="11">
    <source>
        <dbReference type="EMBL" id="MDX8414983.1"/>
    </source>
</evidence>
<evidence type="ECO:0000256" key="7">
    <source>
        <dbReference type="ARBA" id="ARBA00022842"/>
    </source>
</evidence>
<dbReference type="InterPro" id="IPR023214">
    <property type="entry name" value="HAD_sf"/>
</dbReference>
<dbReference type="InterPro" id="IPR050582">
    <property type="entry name" value="HAD-like_SerB"/>
</dbReference>
<keyword evidence="6 11" id="KW-0378">Hydrolase</keyword>
<dbReference type="Gene3D" id="3.90.1470.10">
    <property type="entry name" value="thrh gene product, domain 2"/>
    <property type="match status" value="1"/>
</dbReference>
<comment type="catalytic activity">
    <reaction evidence="10">
        <text>O-phospho-D-serine + H2O = D-serine + phosphate</text>
        <dbReference type="Rhea" id="RHEA:24873"/>
        <dbReference type="ChEBI" id="CHEBI:15377"/>
        <dbReference type="ChEBI" id="CHEBI:35247"/>
        <dbReference type="ChEBI" id="CHEBI:43474"/>
        <dbReference type="ChEBI" id="CHEBI:58680"/>
        <dbReference type="EC" id="3.1.3.3"/>
    </reaction>
</comment>
<dbReference type="GO" id="GO:0016787">
    <property type="term" value="F:hydrolase activity"/>
    <property type="evidence" value="ECO:0007669"/>
    <property type="project" value="UniProtKB-KW"/>
</dbReference>
<evidence type="ECO:0000256" key="8">
    <source>
        <dbReference type="ARBA" id="ARBA00023299"/>
    </source>
</evidence>
<comment type="pathway">
    <text evidence="2">Amino-acid biosynthesis; L-serine biosynthesis; L-serine from 3-phospho-D-glycerate: step 3/3.</text>
</comment>
<dbReference type="SUPFAM" id="SSF56784">
    <property type="entry name" value="HAD-like"/>
    <property type="match status" value="1"/>
</dbReference>
<dbReference type="Pfam" id="PF12710">
    <property type="entry name" value="HAD"/>
    <property type="match status" value="1"/>
</dbReference>
<keyword evidence="12" id="KW-1185">Reference proteome</keyword>
<comment type="caution">
    <text evidence="11">The sequence shown here is derived from an EMBL/GenBank/DDBJ whole genome shotgun (WGS) entry which is preliminary data.</text>
</comment>
<dbReference type="NCBIfam" id="TIGR02137">
    <property type="entry name" value="HSK-PSP"/>
    <property type="match status" value="1"/>
</dbReference>
<keyword evidence="7" id="KW-0460">Magnesium</keyword>
<dbReference type="EC" id="3.1.3.3" evidence="3"/>
<accession>A0ABU4WFE9</accession>
<keyword evidence="4" id="KW-0028">Amino-acid biosynthesis</keyword>
<evidence type="ECO:0000256" key="1">
    <source>
        <dbReference type="ARBA" id="ARBA00001946"/>
    </source>
</evidence>
<evidence type="ECO:0000313" key="12">
    <source>
        <dbReference type="Proteomes" id="UP001275932"/>
    </source>
</evidence>
<name>A0ABU4WFE9_9BACT</name>
<dbReference type="Gene3D" id="3.40.50.1000">
    <property type="entry name" value="HAD superfamily/HAD-like"/>
    <property type="match status" value="1"/>
</dbReference>
<comment type="cofactor">
    <cofactor evidence="1">
        <name>Mg(2+)</name>
        <dbReference type="ChEBI" id="CHEBI:18420"/>
    </cofactor>
</comment>
<dbReference type="PANTHER" id="PTHR43344">
    <property type="entry name" value="PHOSPHOSERINE PHOSPHATASE"/>
    <property type="match status" value="1"/>
</dbReference>
<evidence type="ECO:0000256" key="10">
    <source>
        <dbReference type="ARBA" id="ARBA00048523"/>
    </source>
</evidence>
<dbReference type="Proteomes" id="UP001275932">
    <property type="component" value="Unassembled WGS sequence"/>
</dbReference>
<dbReference type="NCBIfam" id="NF010109">
    <property type="entry name" value="PRK13582.1"/>
    <property type="match status" value="1"/>
</dbReference>
<evidence type="ECO:0000256" key="4">
    <source>
        <dbReference type="ARBA" id="ARBA00022605"/>
    </source>
</evidence>
<reference evidence="11 12" key="1">
    <citation type="submission" date="2022-03" db="EMBL/GenBank/DDBJ databases">
        <title>Novel taxa within the pig intestine.</title>
        <authorList>
            <person name="Wylensek D."/>
            <person name="Bishof K."/>
            <person name="Afrizal A."/>
            <person name="Clavel T."/>
        </authorList>
    </citation>
    <scope>NUCLEOTIDE SEQUENCE [LARGE SCALE GENOMIC DNA]</scope>
    <source>
        <strain evidence="11 12">CLA-KB-P66</strain>
    </source>
</reference>
<dbReference type="NCBIfam" id="TIGR01488">
    <property type="entry name" value="HAD-SF-IB"/>
    <property type="match status" value="1"/>
</dbReference>
<dbReference type="InterPro" id="IPR036412">
    <property type="entry name" value="HAD-like_sf"/>
</dbReference>
<dbReference type="InterPro" id="IPR011863">
    <property type="entry name" value="HSK-PSP"/>
</dbReference>
<dbReference type="EMBL" id="JALBUT010000002">
    <property type="protein sequence ID" value="MDX8414983.1"/>
    <property type="molecule type" value="Genomic_DNA"/>
</dbReference>
<keyword evidence="5" id="KW-0479">Metal-binding</keyword>